<evidence type="ECO:0000256" key="7">
    <source>
        <dbReference type="RuleBase" id="RU363032"/>
    </source>
</evidence>
<evidence type="ECO:0000313" key="9">
    <source>
        <dbReference type="EMBL" id="MCW6509239.1"/>
    </source>
</evidence>
<dbReference type="GO" id="GO:0055085">
    <property type="term" value="P:transmembrane transport"/>
    <property type="evidence" value="ECO:0007669"/>
    <property type="project" value="InterPro"/>
</dbReference>
<keyword evidence="5 7" id="KW-1133">Transmembrane helix</keyword>
<keyword evidence="4 7" id="KW-0812">Transmembrane</keyword>
<feature type="transmembrane region" description="Helical" evidence="7">
    <location>
        <begin position="111"/>
        <end position="136"/>
    </location>
</feature>
<comment type="similarity">
    <text evidence="7">Belongs to the binding-protein-dependent transport system permease family.</text>
</comment>
<feature type="transmembrane region" description="Helical" evidence="7">
    <location>
        <begin position="75"/>
        <end position="99"/>
    </location>
</feature>
<feature type="transmembrane region" description="Helical" evidence="7">
    <location>
        <begin position="142"/>
        <end position="161"/>
    </location>
</feature>
<keyword evidence="6 7" id="KW-0472">Membrane</keyword>
<dbReference type="Pfam" id="PF00528">
    <property type="entry name" value="BPD_transp_1"/>
    <property type="match status" value="1"/>
</dbReference>
<evidence type="ECO:0000256" key="1">
    <source>
        <dbReference type="ARBA" id="ARBA00004651"/>
    </source>
</evidence>
<dbReference type="SUPFAM" id="SSF161098">
    <property type="entry name" value="MetI-like"/>
    <property type="match status" value="1"/>
</dbReference>
<evidence type="ECO:0000259" key="8">
    <source>
        <dbReference type="PROSITE" id="PS50928"/>
    </source>
</evidence>
<evidence type="ECO:0000256" key="6">
    <source>
        <dbReference type="ARBA" id="ARBA00023136"/>
    </source>
</evidence>
<dbReference type="InterPro" id="IPR035906">
    <property type="entry name" value="MetI-like_sf"/>
</dbReference>
<dbReference type="RefSeq" id="WP_282585612.1">
    <property type="nucleotide sequence ID" value="NZ_JAMOIM010000009.1"/>
</dbReference>
<feature type="transmembrane region" description="Helical" evidence="7">
    <location>
        <begin position="252"/>
        <end position="270"/>
    </location>
</feature>
<feature type="domain" description="ABC transmembrane type-1" evidence="8">
    <location>
        <begin position="76"/>
        <end position="270"/>
    </location>
</feature>
<organism evidence="9 10">
    <name type="scientific">Lichenifustis flavocetrariae</name>
    <dbReference type="NCBI Taxonomy" id="2949735"/>
    <lineage>
        <taxon>Bacteria</taxon>
        <taxon>Pseudomonadati</taxon>
        <taxon>Pseudomonadota</taxon>
        <taxon>Alphaproteobacteria</taxon>
        <taxon>Hyphomicrobiales</taxon>
        <taxon>Lichenihabitantaceae</taxon>
        <taxon>Lichenifustis</taxon>
    </lineage>
</organism>
<gene>
    <name evidence="9" type="ORF">M8523_14540</name>
</gene>
<dbReference type="CDD" id="cd06261">
    <property type="entry name" value="TM_PBP2"/>
    <property type="match status" value="1"/>
</dbReference>
<dbReference type="Gene3D" id="1.10.3720.10">
    <property type="entry name" value="MetI-like"/>
    <property type="match status" value="1"/>
</dbReference>
<feature type="transmembrane region" description="Helical" evidence="7">
    <location>
        <begin position="12"/>
        <end position="34"/>
    </location>
</feature>
<keyword evidence="3" id="KW-1003">Cell membrane</keyword>
<evidence type="ECO:0000256" key="5">
    <source>
        <dbReference type="ARBA" id="ARBA00022989"/>
    </source>
</evidence>
<protein>
    <submittedName>
        <fullName evidence="9">Carbohydrate ABC transporter permease</fullName>
    </submittedName>
</protein>
<keyword evidence="10" id="KW-1185">Reference proteome</keyword>
<evidence type="ECO:0000256" key="2">
    <source>
        <dbReference type="ARBA" id="ARBA00022448"/>
    </source>
</evidence>
<dbReference type="EMBL" id="JAMOIM010000009">
    <property type="protein sequence ID" value="MCW6509239.1"/>
    <property type="molecule type" value="Genomic_DNA"/>
</dbReference>
<evidence type="ECO:0000256" key="4">
    <source>
        <dbReference type="ARBA" id="ARBA00022692"/>
    </source>
</evidence>
<proteinExistence type="inferred from homology"/>
<comment type="caution">
    <text evidence="9">The sequence shown here is derived from an EMBL/GenBank/DDBJ whole genome shotgun (WGS) entry which is preliminary data.</text>
</comment>
<name>A0AA41YVA1_9HYPH</name>
<sequence>MTPATARSLRRGGTTVIWAAGLIVALFWAFPFLWMVSTSFKPAAESLLGGLSLFSSHPTLEHYAAVFQRYPMIRWALNSFLVAGTATVLGVLSSALAGYALARMRFPGRTVLFALFIASLMVPIEVTVIPMLIGFIRVGWASTYQALILPSIAQVVGVYIFRQFFLSFPGELEDAARMDGASRWRTFWSIALPIARAPTIAATVILFNLNWNNFLWPLLVTFDETMKTMPVGVAAFAPTIGSHTQLEGYGNGMAAVTLLSLPSLFLFFFLQRYFMAGLQTGGIKG</sequence>
<evidence type="ECO:0000256" key="3">
    <source>
        <dbReference type="ARBA" id="ARBA00022475"/>
    </source>
</evidence>
<comment type="subcellular location">
    <subcellularLocation>
        <location evidence="1 7">Cell membrane</location>
        <topology evidence="1 7">Multi-pass membrane protein</topology>
    </subcellularLocation>
</comment>
<dbReference type="PANTHER" id="PTHR43744:SF12">
    <property type="entry name" value="ABC TRANSPORTER PERMEASE PROTEIN MG189-RELATED"/>
    <property type="match status" value="1"/>
</dbReference>
<dbReference type="AlphaFoldDB" id="A0AA41YVA1"/>
<reference evidence="9" key="1">
    <citation type="submission" date="2022-05" db="EMBL/GenBank/DDBJ databases">
        <authorList>
            <person name="Pankratov T."/>
        </authorList>
    </citation>
    <scope>NUCLEOTIDE SEQUENCE</scope>
    <source>
        <strain evidence="9">BP6-180914</strain>
    </source>
</reference>
<dbReference type="Proteomes" id="UP001165667">
    <property type="component" value="Unassembled WGS sequence"/>
</dbReference>
<dbReference type="PROSITE" id="PS50928">
    <property type="entry name" value="ABC_TM1"/>
    <property type="match status" value="1"/>
</dbReference>
<evidence type="ECO:0000313" key="10">
    <source>
        <dbReference type="Proteomes" id="UP001165667"/>
    </source>
</evidence>
<accession>A0AA41YVA1</accession>
<feature type="transmembrane region" description="Helical" evidence="7">
    <location>
        <begin position="187"/>
        <end position="209"/>
    </location>
</feature>
<dbReference type="InterPro" id="IPR000515">
    <property type="entry name" value="MetI-like"/>
</dbReference>
<keyword evidence="2 7" id="KW-0813">Transport</keyword>
<dbReference type="PANTHER" id="PTHR43744">
    <property type="entry name" value="ABC TRANSPORTER PERMEASE PROTEIN MG189-RELATED-RELATED"/>
    <property type="match status" value="1"/>
</dbReference>
<dbReference type="GO" id="GO:0005886">
    <property type="term" value="C:plasma membrane"/>
    <property type="evidence" value="ECO:0007669"/>
    <property type="project" value="UniProtKB-SubCell"/>
</dbReference>